<dbReference type="Pfam" id="PF00155">
    <property type="entry name" value="Aminotran_1_2"/>
    <property type="match status" value="1"/>
</dbReference>
<dbReference type="PANTHER" id="PTHR46383:SF1">
    <property type="entry name" value="ASPARTATE AMINOTRANSFERASE"/>
    <property type="match status" value="1"/>
</dbReference>
<keyword evidence="5" id="KW-0663">Pyridoxal phosphate</keyword>
<dbReference type="PANTHER" id="PTHR46383">
    <property type="entry name" value="ASPARTATE AMINOTRANSFERASE"/>
    <property type="match status" value="1"/>
</dbReference>
<evidence type="ECO:0000256" key="1">
    <source>
        <dbReference type="ARBA" id="ARBA00001933"/>
    </source>
</evidence>
<protein>
    <recommendedName>
        <fullName evidence="6">Aminotransferase</fullName>
        <ecNumber evidence="6">2.6.1.-</ecNumber>
    </recommendedName>
</protein>
<organism evidence="8 9">
    <name type="scientific">Candidatus Nealsonbacteria bacterium RIFOXYB1_FULL_40_15</name>
    <dbReference type="NCBI Taxonomy" id="1801677"/>
    <lineage>
        <taxon>Bacteria</taxon>
        <taxon>Candidatus Nealsoniibacteriota</taxon>
    </lineage>
</organism>
<evidence type="ECO:0000256" key="5">
    <source>
        <dbReference type="ARBA" id="ARBA00022898"/>
    </source>
</evidence>
<comment type="caution">
    <text evidence="8">The sequence shown here is derived from an EMBL/GenBank/DDBJ whole genome shotgun (WGS) entry which is preliminary data.</text>
</comment>
<accession>A0A1G2EMZ0</accession>
<dbReference type="PROSITE" id="PS00105">
    <property type="entry name" value="AA_TRANSFER_CLASS_1"/>
    <property type="match status" value="1"/>
</dbReference>
<dbReference type="GO" id="GO:0006520">
    <property type="term" value="P:amino acid metabolic process"/>
    <property type="evidence" value="ECO:0007669"/>
    <property type="project" value="InterPro"/>
</dbReference>
<dbReference type="InterPro" id="IPR015422">
    <property type="entry name" value="PyrdxlP-dep_Trfase_small"/>
</dbReference>
<feature type="domain" description="Aminotransferase class I/classII large" evidence="7">
    <location>
        <begin position="32"/>
        <end position="381"/>
    </location>
</feature>
<dbReference type="EMBL" id="MHMM01000010">
    <property type="protein sequence ID" value="OGZ27153.1"/>
    <property type="molecule type" value="Genomic_DNA"/>
</dbReference>
<dbReference type="AlphaFoldDB" id="A0A1G2EMZ0"/>
<evidence type="ECO:0000256" key="6">
    <source>
        <dbReference type="RuleBase" id="RU000481"/>
    </source>
</evidence>
<comment type="similarity">
    <text evidence="2 6">Belongs to the class-I pyridoxal-phosphate-dependent aminotransferase family.</text>
</comment>
<keyword evidence="4 6" id="KW-0808">Transferase</keyword>
<keyword evidence="3 6" id="KW-0032">Aminotransferase</keyword>
<evidence type="ECO:0000313" key="9">
    <source>
        <dbReference type="Proteomes" id="UP000177740"/>
    </source>
</evidence>
<evidence type="ECO:0000313" key="8">
    <source>
        <dbReference type="EMBL" id="OGZ27153.1"/>
    </source>
</evidence>
<dbReference type="Proteomes" id="UP000177740">
    <property type="component" value="Unassembled WGS sequence"/>
</dbReference>
<dbReference type="InterPro" id="IPR015421">
    <property type="entry name" value="PyrdxlP-dep_Trfase_major"/>
</dbReference>
<dbReference type="InterPro" id="IPR050596">
    <property type="entry name" value="AspAT/PAT-like"/>
</dbReference>
<dbReference type="STRING" id="1801677.A2365_00590"/>
<dbReference type="EC" id="2.6.1.-" evidence="6"/>
<dbReference type="InterPro" id="IPR004839">
    <property type="entry name" value="Aminotransferase_I/II_large"/>
</dbReference>
<name>A0A1G2EMZ0_9BACT</name>
<comment type="cofactor">
    <cofactor evidence="1 6">
        <name>pyridoxal 5'-phosphate</name>
        <dbReference type="ChEBI" id="CHEBI:597326"/>
    </cofactor>
</comment>
<dbReference type="Gene3D" id="3.90.1150.10">
    <property type="entry name" value="Aspartate Aminotransferase, domain 1"/>
    <property type="match status" value="1"/>
</dbReference>
<evidence type="ECO:0000256" key="3">
    <source>
        <dbReference type="ARBA" id="ARBA00022576"/>
    </source>
</evidence>
<evidence type="ECO:0000259" key="7">
    <source>
        <dbReference type="Pfam" id="PF00155"/>
    </source>
</evidence>
<dbReference type="Gene3D" id="3.40.640.10">
    <property type="entry name" value="Type I PLP-dependent aspartate aminotransferase-like (Major domain)"/>
    <property type="match status" value="1"/>
</dbReference>
<dbReference type="InterPro" id="IPR015424">
    <property type="entry name" value="PyrdxlP-dep_Trfase"/>
</dbReference>
<reference evidence="8 9" key="1">
    <citation type="journal article" date="2016" name="Nat. Commun.">
        <title>Thousands of microbial genomes shed light on interconnected biogeochemical processes in an aquifer system.</title>
        <authorList>
            <person name="Anantharaman K."/>
            <person name="Brown C.T."/>
            <person name="Hug L.A."/>
            <person name="Sharon I."/>
            <person name="Castelle C.J."/>
            <person name="Probst A.J."/>
            <person name="Thomas B.C."/>
            <person name="Singh A."/>
            <person name="Wilkins M.J."/>
            <person name="Karaoz U."/>
            <person name="Brodie E.L."/>
            <person name="Williams K.H."/>
            <person name="Hubbard S.S."/>
            <person name="Banfield J.F."/>
        </authorList>
    </citation>
    <scope>NUCLEOTIDE SEQUENCE [LARGE SCALE GENOMIC DNA]</scope>
</reference>
<dbReference type="GO" id="GO:0008483">
    <property type="term" value="F:transaminase activity"/>
    <property type="evidence" value="ECO:0007669"/>
    <property type="project" value="UniProtKB-KW"/>
</dbReference>
<gene>
    <name evidence="8" type="ORF">A2365_00590</name>
</gene>
<dbReference type="GO" id="GO:0030170">
    <property type="term" value="F:pyridoxal phosphate binding"/>
    <property type="evidence" value="ECO:0007669"/>
    <property type="project" value="InterPro"/>
</dbReference>
<sequence length="389" mass="43370">MKHLSKIAENLLGQPMFGLLSRAQDMEREGKKVIHFELGDPNFDSPDHVLEAAKKALDQKLTHYTNSMGLRELREAVANYAERDLGFKPDLNQVLICPANALIDFTARCAADPGEEIILPGPGFPTYYSVIKYNGFVPVPVRLKEENSFRMNPDDIVEKITDKTRLIIMNTPQNPTGSVMTEEEVFKTAEIAEHSDVYLLSDEVYSKIIYGGKNHFSPSLRDKCKERTIVLGSLSKIYSMSGWRLGFAIGPESFIRKMGLLLETIMSCLPAFTQLGGKAALEGDHSFLGKRIQELNERRNLLIGGLNRIKGLSCVMPEGAFYAFCNIKGTGMDSARYCEELLENSGIAAVSGNCFGSFGEGYARFCYASTEKKEIEEALSKMEDFHKKI</sequence>
<proteinExistence type="inferred from homology"/>
<evidence type="ECO:0000256" key="4">
    <source>
        <dbReference type="ARBA" id="ARBA00022679"/>
    </source>
</evidence>
<dbReference type="InterPro" id="IPR004838">
    <property type="entry name" value="NHTrfase_class1_PyrdxlP-BS"/>
</dbReference>
<dbReference type="CDD" id="cd00609">
    <property type="entry name" value="AAT_like"/>
    <property type="match status" value="1"/>
</dbReference>
<evidence type="ECO:0000256" key="2">
    <source>
        <dbReference type="ARBA" id="ARBA00007441"/>
    </source>
</evidence>
<dbReference type="SUPFAM" id="SSF53383">
    <property type="entry name" value="PLP-dependent transferases"/>
    <property type="match status" value="1"/>
</dbReference>